<dbReference type="AlphaFoldDB" id="A0AAD5PKN4"/>
<proteinExistence type="predicted"/>
<organism evidence="1 2">
    <name type="scientific">Daphnia sinensis</name>
    <dbReference type="NCBI Taxonomy" id="1820382"/>
    <lineage>
        <taxon>Eukaryota</taxon>
        <taxon>Metazoa</taxon>
        <taxon>Ecdysozoa</taxon>
        <taxon>Arthropoda</taxon>
        <taxon>Crustacea</taxon>
        <taxon>Branchiopoda</taxon>
        <taxon>Diplostraca</taxon>
        <taxon>Cladocera</taxon>
        <taxon>Anomopoda</taxon>
        <taxon>Daphniidae</taxon>
        <taxon>Daphnia</taxon>
        <taxon>Daphnia similis group</taxon>
    </lineage>
</organism>
<evidence type="ECO:0000313" key="2">
    <source>
        <dbReference type="Proteomes" id="UP000820818"/>
    </source>
</evidence>
<reference evidence="1" key="1">
    <citation type="submission" date="2022-05" db="EMBL/GenBank/DDBJ databases">
        <title>A multi-omics perspective on studying reproductive biology in Daphnia sinensis.</title>
        <authorList>
            <person name="Jia J."/>
        </authorList>
    </citation>
    <scope>NUCLEOTIDE SEQUENCE</scope>
    <source>
        <strain evidence="1">WSL</strain>
    </source>
</reference>
<dbReference type="Proteomes" id="UP000820818">
    <property type="component" value="Unassembled WGS sequence"/>
</dbReference>
<keyword evidence="2" id="KW-1185">Reference proteome</keyword>
<dbReference type="EMBL" id="WJBH02000296">
    <property type="protein sequence ID" value="KAI9549482.1"/>
    <property type="molecule type" value="Genomic_DNA"/>
</dbReference>
<evidence type="ECO:0000313" key="1">
    <source>
        <dbReference type="EMBL" id="KAI9549482.1"/>
    </source>
</evidence>
<name>A0AAD5PKN4_9CRUS</name>
<protein>
    <submittedName>
        <fullName evidence="1">Uncharacterized protein</fullName>
    </submittedName>
</protein>
<sequence length="598" mass="65634">MCVKVNNPGQDYEIFIYLNDTWTRIIKQNATLQFKSSLYDYVNNSIGYDNQLYDSIPYDNAPVEEIRYVIRAINEEICDIFPLYRNAGMILMFNYILSENNSIPDWLTKTSLIDVEQSVRQLSESPRYLIDNTDVISGYIEDSKPYHVVIKDFSFIYSLSDEVYIGSTDFDIPSQYLNEKYVTPQLIYTNQMDGNDAQFYPDDAIWTNSEYKNWFAFKGISVTKDTNAIVIRLAADISDNDTIITVDNASGIPEYGTLTIDAETMSYRVTDRDNGVLTVDRGFDAGLKKPHDFMSDIVIPVGSIIVLNSGNGYDSTASASLVSGSIGPAKPATLEIKTLNGKITDIVVLSEGYGYHDNPTVTISGGDGTAKAIVRPSNGKTRATVEEMRLDRVSYSNTAKTWESAQFYNAKRKTTSATSAASTFALYDSFTYTSVGSTGASGTGATFDVIVPLYAYPTNMANGTIVTSTSSNIVIGSGTDFNALKVGHALWSHDGFKIGIIESIESATQLTLVNDAMIYLNSQHFMYAFGEMLVQVNATGSGYAVGDTVVIYGNDIGGATANNITITVTSIGIHGEIFDFTYTGVSPIDMSLIYRNPV</sequence>
<comment type="caution">
    <text evidence="1">The sequence shown here is derived from an EMBL/GenBank/DDBJ whole genome shotgun (WGS) entry which is preliminary data.</text>
</comment>
<accession>A0AAD5PKN4</accession>
<gene>
    <name evidence="1" type="ORF">GHT06_001882</name>
</gene>